<keyword evidence="1" id="KW-0472">Membrane</keyword>
<sequence length="169" mass="19661">MKNLRLCRRILFSRAVTELLFLIKGGCFYIYTVYCFSLLLGASLNSADHVSVFHLMDEFFISDGGSILLLHTGIWLSWCLYRTFEPGVQHYSGRIRLLVFRLKRVMFYFYSGTSLLIIVKVWINTEVPLYGLSATELLNQDSIIQCICLMVMWLLLLIRWYLPALILSI</sequence>
<dbReference type="AlphaFoldDB" id="A0A1M7Z1H2"/>
<keyword evidence="1" id="KW-1133">Transmembrane helix</keyword>
<dbReference type="Proteomes" id="UP000184600">
    <property type="component" value="Unassembled WGS sequence"/>
</dbReference>
<evidence type="ECO:0000313" key="3">
    <source>
        <dbReference type="Proteomes" id="UP000184600"/>
    </source>
</evidence>
<feature type="transmembrane region" description="Helical" evidence="1">
    <location>
        <begin position="21"/>
        <end position="44"/>
    </location>
</feature>
<name>A0A1M7Z1H2_9VIBR</name>
<gene>
    <name evidence="2" type="ORF">VQ7734_04456</name>
</gene>
<feature type="transmembrane region" description="Helical" evidence="1">
    <location>
        <begin position="142"/>
        <end position="162"/>
    </location>
</feature>
<evidence type="ECO:0000256" key="1">
    <source>
        <dbReference type="SAM" id="Phobius"/>
    </source>
</evidence>
<keyword evidence="3" id="KW-1185">Reference proteome</keyword>
<reference evidence="3" key="1">
    <citation type="submission" date="2016-12" db="EMBL/GenBank/DDBJ databases">
        <authorList>
            <person name="Rodrigo-Torres L."/>
            <person name="Arahal R.D."/>
            <person name="Lucena T."/>
        </authorList>
    </citation>
    <scope>NUCLEOTIDE SEQUENCE [LARGE SCALE GENOMIC DNA]</scope>
</reference>
<protein>
    <submittedName>
        <fullName evidence="2">Uncharacterized protein</fullName>
    </submittedName>
</protein>
<evidence type="ECO:0000313" key="2">
    <source>
        <dbReference type="EMBL" id="SHO58684.1"/>
    </source>
</evidence>
<feature type="transmembrane region" description="Helical" evidence="1">
    <location>
        <begin position="105"/>
        <end position="122"/>
    </location>
</feature>
<accession>A0A1M7Z1H2</accession>
<proteinExistence type="predicted"/>
<feature type="transmembrane region" description="Helical" evidence="1">
    <location>
        <begin position="64"/>
        <end position="84"/>
    </location>
</feature>
<organism evidence="2 3">
    <name type="scientific">Vibrio quintilis</name>
    <dbReference type="NCBI Taxonomy" id="1117707"/>
    <lineage>
        <taxon>Bacteria</taxon>
        <taxon>Pseudomonadati</taxon>
        <taxon>Pseudomonadota</taxon>
        <taxon>Gammaproteobacteria</taxon>
        <taxon>Vibrionales</taxon>
        <taxon>Vibrionaceae</taxon>
        <taxon>Vibrio</taxon>
    </lineage>
</organism>
<dbReference type="EMBL" id="FRFG01000073">
    <property type="protein sequence ID" value="SHO58684.1"/>
    <property type="molecule type" value="Genomic_DNA"/>
</dbReference>
<keyword evidence="1" id="KW-0812">Transmembrane</keyword>